<keyword evidence="1" id="KW-0812">Transmembrane</keyword>
<protein>
    <submittedName>
        <fullName evidence="2">Hypothetical membrane protein</fullName>
    </submittedName>
</protein>
<accession>A0ABM9PT17</accession>
<feature type="transmembrane region" description="Helical" evidence="1">
    <location>
        <begin position="128"/>
        <end position="149"/>
    </location>
</feature>
<sequence length="155" mass="16511">MTTATQSKWERTRFGGSPALLIVLSVLGGLILSAAIAWLIWQFGPDAVVQRKALAAVVAGLVMLPATFALCWVIMLDRDTLAGAVKDPDSSIEGKWYDKAAFGAFHDLIAVCGLGAMALFLLPIDVDPAMVLCGVVMFAAVDTTVRYLLIKKVEG</sequence>
<gene>
    <name evidence="2" type="ordered locus">AARI_01200</name>
</gene>
<dbReference type="EMBL" id="FQ311875">
    <property type="protein sequence ID" value="CBT74359.1"/>
    <property type="molecule type" value="Genomic_DNA"/>
</dbReference>
<dbReference type="Proteomes" id="UP000006878">
    <property type="component" value="Chromosome"/>
</dbReference>
<name>A0ABM9PT17_GLUAR</name>
<organism evidence="2 3">
    <name type="scientific">Glutamicibacter arilaitensis (strain DSM 16368 / CIP 108037 / IAM 15318 / JCM 13566 / NCIMB 14258 / Re117)</name>
    <name type="common">Arthrobacter arilaitensis</name>
    <dbReference type="NCBI Taxonomy" id="861360"/>
    <lineage>
        <taxon>Bacteria</taxon>
        <taxon>Bacillati</taxon>
        <taxon>Actinomycetota</taxon>
        <taxon>Actinomycetes</taxon>
        <taxon>Micrococcales</taxon>
        <taxon>Micrococcaceae</taxon>
        <taxon>Glutamicibacter</taxon>
    </lineage>
</organism>
<proteinExistence type="predicted"/>
<reference evidence="3" key="2">
    <citation type="submission" date="2010-07" db="EMBL/GenBank/DDBJ databases">
        <title>Complete genome sequence of Arthrobacter arilaitensis (strain DSM 16368 / CIP 108037 / JCM 13566 / Re117).</title>
        <authorList>
            <person name="Genoscope."/>
        </authorList>
    </citation>
    <scope>NUCLEOTIDE SEQUENCE [LARGE SCALE GENOMIC DNA]</scope>
    <source>
        <strain evidence="3">DSM 16368 / CIP 108037 / IAM 15318 / JCM 13566 / Re117</strain>
    </source>
</reference>
<dbReference type="GeneID" id="303186966"/>
<keyword evidence="1" id="KW-1133">Transmembrane helix</keyword>
<reference evidence="3" key="1">
    <citation type="journal article" date="2010" name="PLoS ONE">
        <title>The Arthrobacter arilaitensis Re117 genome sequence reveals its genetic adaptation to the surface of cheese.</title>
        <authorList>
            <person name="Monnet C."/>
            <person name="Loux V."/>
            <person name="Gibrat J.F."/>
            <person name="Spinnler E."/>
            <person name="Barbe V."/>
            <person name="Vacherie B."/>
            <person name="Gavory F."/>
            <person name="Gourbeyre E."/>
            <person name="Siguier P."/>
            <person name="Chandler M."/>
            <person name="Elleuch R."/>
            <person name="Irlinger F."/>
            <person name="Vallaeys T."/>
        </authorList>
    </citation>
    <scope>NUCLEOTIDE SEQUENCE</scope>
    <source>
        <strain evidence="3">DSM 16368 / CIP 108037 / IAM 15318 / JCM 13566 / Re117</strain>
    </source>
</reference>
<evidence type="ECO:0000313" key="3">
    <source>
        <dbReference type="Proteomes" id="UP000006878"/>
    </source>
</evidence>
<dbReference type="RefSeq" id="WP_013347513.1">
    <property type="nucleotide sequence ID" value="NC_014550.1"/>
</dbReference>
<keyword evidence="1" id="KW-0472">Membrane</keyword>
<feature type="transmembrane region" description="Helical" evidence="1">
    <location>
        <begin position="100"/>
        <end position="122"/>
    </location>
</feature>
<evidence type="ECO:0000313" key="2">
    <source>
        <dbReference type="EMBL" id="CBT74359.1"/>
    </source>
</evidence>
<feature type="transmembrane region" description="Helical" evidence="1">
    <location>
        <begin position="53"/>
        <end position="76"/>
    </location>
</feature>
<feature type="transmembrane region" description="Helical" evidence="1">
    <location>
        <begin position="20"/>
        <end position="41"/>
    </location>
</feature>
<keyword evidence="3" id="KW-1185">Reference proteome</keyword>
<evidence type="ECO:0000256" key="1">
    <source>
        <dbReference type="SAM" id="Phobius"/>
    </source>
</evidence>